<organism evidence="2 3">
    <name type="scientific">Candidatus Woesebacteria bacterium RIFCSPLOWO2_01_FULL_44_14</name>
    <dbReference type="NCBI Taxonomy" id="1802525"/>
    <lineage>
        <taxon>Bacteria</taxon>
        <taxon>Candidatus Woeseibacteriota</taxon>
    </lineage>
</organism>
<evidence type="ECO:0000313" key="3">
    <source>
        <dbReference type="Proteomes" id="UP000178429"/>
    </source>
</evidence>
<dbReference type="EMBL" id="MGHL01000014">
    <property type="protein sequence ID" value="OGM69191.1"/>
    <property type="molecule type" value="Genomic_DNA"/>
</dbReference>
<name>A0A1F8BYL7_9BACT</name>
<feature type="transmembrane region" description="Helical" evidence="1">
    <location>
        <begin position="88"/>
        <end position="107"/>
    </location>
</feature>
<dbReference type="Proteomes" id="UP000178429">
    <property type="component" value="Unassembled WGS sequence"/>
</dbReference>
<proteinExistence type="predicted"/>
<keyword evidence="1" id="KW-1133">Transmembrane helix</keyword>
<protein>
    <submittedName>
        <fullName evidence="2">Uncharacterized protein</fullName>
    </submittedName>
</protein>
<feature type="transmembrane region" description="Helical" evidence="1">
    <location>
        <begin position="30"/>
        <end position="48"/>
    </location>
</feature>
<keyword evidence="1" id="KW-0812">Transmembrane</keyword>
<feature type="transmembrane region" description="Helical" evidence="1">
    <location>
        <begin position="5"/>
        <end position="24"/>
    </location>
</feature>
<reference evidence="2 3" key="1">
    <citation type="journal article" date="2016" name="Nat. Commun.">
        <title>Thousands of microbial genomes shed light on interconnected biogeochemical processes in an aquifer system.</title>
        <authorList>
            <person name="Anantharaman K."/>
            <person name="Brown C.T."/>
            <person name="Hug L.A."/>
            <person name="Sharon I."/>
            <person name="Castelle C.J."/>
            <person name="Probst A.J."/>
            <person name="Thomas B.C."/>
            <person name="Singh A."/>
            <person name="Wilkins M.J."/>
            <person name="Karaoz U."/>
            <person name="Brodie E.L."/>
            <person name="Williams K.H."/>
            <person name="Hubbard S.S."/>
            <person name="Banfield J.F."/>
        </authorList>
    </citation>
    <scope>NUCLEOTIDE SEQUENCE [LARGE SCALE GENOMIC DNA]</scope>
</reference>
<gene>
    <name evidence="2" type="ORF">A2975_02430</name>
</gene>
<evidence type="ECO:0000256" key="1">
    <source>
        <dbReference type="SAM" id="Phobius"/>
    </source>
</evidence>
<sequence>MKRLLFYYSFIVVSMLTVIGFSSAQTPGQLLPAVLSFPLLLYFGLLVIPKRNKAILLPKQQPVKILKGQKIEKAEVTKIKNFDGNRRAFLKIIGSAGITVFLFSIFAKKAEAAFFGSNPGPGIVGIKDSTGTLINPAIKHPTDGYKINQIDDTSSATYSYFGFVNKDGAWFIMRETASGVDVGQYRYTKGTDTPGFSDGWDNKVDPTVGGYPAYNYFDVIFD</sequence>
<evidence type="ECO:0000313" key="2">
    <source>
        <dbReference type="EMBL" id="OGM69191.1"/>
    </source>
</evidence>
<comment type="caution">
    <text evidence="2">The sequence shown here is derived from an EMBL/GenBank/DDBJ whole genome shotgun (WGS) entry which is preliminary data.</text>
</comment>
<keyword evidence="1" id="KW-0472">Membrane</keyword>
<accession>A0A1F8BYL7</accession>
<dbReference type="AlphaFoldDB" id="A0A1F8BYL7"/>